<evidence type="ECO:0000256" key="7">
    <source>
        <dbReference type="ARBA" id="ARBA00022741"/>
    </source>
</evidence>
<keyword evidence="4" id="KW-0934">Plastid</keyword>
<keyword evidence="14" id="KW-0472">Membrane</keyword>
<feature type="compositionally biased region" description="Low complexity" evidence="19">
    <location>
        <begin position="486"/>
        <end position="495"/>
    </location>
</feature>
<evidence type="ECO:0000256" key="11">
    <source>
        <dbReference type="ARBA" id="ARBA00022927"/>
    </source>
</evidence>
<dbReference type="GO" id="GO:0005525">
    <property type="term" value="F:GTP binding"/>
    <property type="evidence" value="ECO:0007669"/>
    <property type="project" value="UniProtKB-KW"/>
</dbReference>
<dbReference type="SUPFAM" id="SSF52540">
    <property type="entry name" value="P-loop containing nucleoside triphosphate hydrolases"/>
    <property type="match status" value="1"/>
</dbReference>
<keyword evidence="3" id="KW-0150">Chloroplast</keyword>
<keyword evidence="5" id="KW-0812">Transmembrane</keyword>
<evidence type="ECO:0000256" key="6">
    <source>
        <dbReference type="ARBA" id="ARBA00022723"/>
    </source>
</evidence>
<evidence type="ECO:0000256" key="12">
    <source>
        <dbReference type="ARBA" id="ARBA00022989"/>
    </source>
</evidence>
<evidence type="ECO:0000313" key="22">
    <source>
        <dbReference type="Proteomes" id="UP000822688"/>
    </source>
</evidence>
<evidence type="ECO:0000256" key="13">
    <source>
        <dbReference type="ARBA" id="ARBA00023134"/>
    </source>
</evidence>
<evidence type="ECO:0000256" key="16">
    <source>
        <dbReference type="ARBA" id="ARBA00023775"/>
    </source>
</evidence>
<dbReference type="InterPro" id="IPR045058">
    <property type="entry name" value="GIMA/IAN/Toc"/>
</dbReference>
<evidence type="ECO:0000256" key="17">
    <source>
        <dbReference type="ARBA" id="ARBA00045184"/>
    </source>
</evidence>
<protein>
    <recommendedName>
        <fullName evidence="20">AIG1-type G domain-containing protein</fullName>
    </recommendedName>
</protein>
<comment type="function">
    <text evidence="17">GTPase involved in protein precursor import into chloroplasts. Seems to recognize chloroplast-destined precursor proteins and regulate their presentation to the translocation channel through GTP hydrolysis. Probably specialized in the import of nuclear encoded non-photosynthetic preproteins from the cytoplasm to the chloroplast.</text>
</comment>
<dbReference type="Pfam" id="PF11886">
    <property type="entry name" value="TOC159_MAD"/>
    <property type="match status" value="1"/>
</dbReference>
<comment type="caution">
    <text evidence="21">The sequence shown here is derived from an EMBL/GenBank/DDBJ whole genome shotgun (WGS) entry which is preliminary data.</text>
</comment>
<evidence type="ECO:0000256" key="3">
    <source>
        <dbReference type="ARBA" id="ARBA00022528"/>
    </source>
</evidence>
<dbReference type="GO" id="GO:0015031">
    <property type="term" value="P:protein transport"/>
    <property type="evidence" value="ECO:0007669"/>
    <property type="project" value="UniProtKB-KW"/>
</dbReference>
<dbReference type="InterPro" id="IPR027417">
    <property type="entry name" value="P-loop_NTPase"/>
</dbReference>
<organism evidence="21 22">
    <name type="scientific">Ceratodon purpureus</name>
    <name type="common">Fire moss</name>
    <name type="synonym">Dicranum purpureum</name>
    <dbReference type="NCBI Taxonomy" id="3225"/>
    <lineage>
        <taxon>Eukaryota</taxon>
        <taxon>Viridiplantae</taxon>
        <taxon>Streptophyta</taxon>
        <taxon>Embryophyta</taxon>
        <taxon>Bryophyta</taxon>
        <taxon>Bryophytina</taxon>
        <taxon>Bryopsida</taxon>
        <taxon>Dicranidae</taxon>
        <taxon>Pseudoditrichales</taxon>
        <taxon>Ditrichaceae</taxon>
        <taxon>Ceratodon</taxon>
    </lineage>
</organism>
<name>A0A8T0ILG9_CERPU</name>
<dbReference type="GO" id="GO:0003924">
    <property type="term" value="F:GTPase activity"/>
    <property type="evidence" value="ECO:0007669"/>
    <property type="project" value="InterPro"/>
</dbReference>
<feature type="compositionally biased region" description="Basic and acidic residues" evidence="19">
    <location>
        <begin position="885"/>
        <end position="894"/>
    </location>
</feature>
<feature type="region of interest" description="Disordered" evidence="19">
    <location>
        <begin position="928"/>
        <end position="963"/>
    </location>
</feature>
<feature type="region of interest" description="Disordered" evidence="19">
    <location>
        <begin position="1"/>
        <end position="282"/>
    </location>
</feature>
<evidence type="ECO:0000259" key="20">
    <source>
        <dbReference type="PROSITE" id="PS51720"/>
    </source>
</evidence>
<feature type="compositionally biased region" description="Acidic residues" evidence="19">
    <location>
        <begin position="133"/>
        <end position="158"/>
    </location>
</feature>
<comment type="similarity">
    <text evidence="16">Belongs to the TRAFAC class TrmE-Era-EngA-EngB-Septin-like GTPase superfamily. AIG1/Toc34/Toc159-like paraseptin GTPase family. TOC159 subfamily.</text>
</comment>
<dbReference type="GO" id="GO:0045036">
    <property type="term" value="P:protein targeting to chloroplast"/>
    <property type="evidence" value="ECO:0007669"/>
    <property type="project" value="InterPro"/>
</dbReference>
<dbReference type="CDD" id="cd01853">
    <property type="entry name" value="Toc34_like"/>
    <property type="match status" value="1"/>
</dbReference>
<feature type="compositionally biased region" description="Low complexity" evidence="19">
    <location>
        <begin position="159"/>
        <end position="168"/>
    </location>
</feature>
<dbReference type="Gene3D" id="3.40.50.300">
    <property type="entry name" value="P-loop containing nucleotide triphosphate hydrolases"/>
    <property type="match status" value="1"/>
</dbReference>
<dbReference type="PANTHER" id="PTHR10903">
    <property type="entry name" value="GTPASE, IMAP FAMILY MEMBER-RELATED"/>
    <property type="match status" value="1"/>
</dbReference>
<evidence type="ECO:0000256" key="2">
    <source>
        <dbReference type="ARBA" id="ARBA00022448"/>
    </source>
</evidence>
<evidence type="ECO:0000256" key="18">
    <source>
        <dbReference type="ARBA" id="ARBA00062898"/>
    </source>
</evidence>
<evidence type="ECO:0000256" key="14">
    <source>
        <dbReference type="ARBA" id="ARBA00023136"/>
    </source>
</evidence>
<feature type="region of interest" description="Disordered" evidence="19">
    <location>
        <begin position="850"/>
        <end position="894"/>
    </location>
</feature>
<dbReference type="PANTHER" id="PTHR10903:SF135">
    <property type="entry name" value="TRANSLOCASE OF CHLOROPLAST 120, CHLOROPLASTIC-RELATED"/>
    <property type="match status" value="1"/>
</dbReference>
<feature type="compositionally biased region" description="Acidic residues" evidence="19">
    <location>
        <begin position="413"/>
        <end position="437"/>
    </location>
</feature>
<keyword evidence="6" id="KW-0479">Metal-binding</keyword>
<keyword evidence="2" id="KW-0813">Transport</keyword>
<evidence type="ECO:0000313" key="21">
    <source>
        <dbReference type="EMBL" id="KAG0583303.1"/>
    </source>
</evidence>
<dbReference type="Proteomes" id="UP000822688">
    <property type="component" value="Chromosome 3"/>
</dbReference>
<evidence type="ECO:0000256" key="5">
    <source>
        <dbReference type="ARBA" id="ARBA00022692"/>
    </source>
</evidence>
<dbReference type="FunFam" id="3.40.50.300:FF:000413">
    <property type="entry name" value="Translocase of chloroplast 120, chloroplastic"/>
    <property type="match status" value="1"/>
</dbReference>
<keyword evidence="8" id="KW-0378">Hydrolase</keyword>
<evidence type="ECO:0000256" key="4">
    <source>
        <dbReference type="ARBA" id="ARBA00022640"/>
    </source>
</evidence>
<evidence type="ECO:0000256" key="10">
    <source>
        <dbReference type="ARBA" id="ARBA00022842"/>
    </source>
</evidence>
<comment type="subunit">
    <text evidence="18">Part of the TOC core complex.</text>
</comment>
<accession>A0A8T0ILG9</accession>
<proteinExistence type="inferred from homology"/>
<comment type="subcellular location">
    <subcellularLocation>
        <location evidence="15">Plastid</location>
        <location evidence="15">Chloroplast outer membrane</location>
        <topology evidence="15">Single-pass membrane protein</topology>
    </subcellularLocation>
</comment>
<evidence type="ECO:0000256" key="15">
    <source>
        <dbReference type="ARBA" id="ARBA00023766"/>
    </source>
</evidence>
<keyword evidence="11" id="KW-0653">Protein transport</keyword>
<dbReference type="PROSITE" id="PS51720">
    <property type="entry name" value="G_AIG1"/>
    <property type="match status" value="1"/>
</dbReference>
<dbReference type="GO" id="GO:0046872">
    <property type="term" value="F:metal ion binding"/>
    <property type="evidence" value="ECO:0007669"/>
    <property type="project" value="UniProtKB-KW"/>
</dbReference>
<sequence>MDALRKLSSLGRNRDQKADTASSSPKIDSPAVESSKIPVEVGGNEASHSGLTPIRVRVSDEREGLGEEKEGDDAESVGSADSFDSALERMAASSITSFEPPSPVDSLGGQSQFEGGTLEGLTERGQEGNLYNEYDDDDDDDDEDDDEGEEDDESEESGSDGSSEYSSSASNTEDDLDTTDYEASSLRAMPGASLLREEDDGVQDEAGVEEKFEEAYEVAIDSASEELEDTDSSRRTIASESRGDPEAGVSSRDLIFASGRQVSRQKESTSSQAGTNDEEGFIVKAPVTESKYRVRRAATAEENMPEGLTLATEDVFEDSEDRDVQVELAEKIIEVAREHNVEGGEDETDSPVVKKELPRDVTRDRGVLASPAHLYTAVKAVDSELPALKSGSGDMDQAESNTRSSDRGGYSGDEGDSDADEEDDYDETDEDEDEGDDGDRGRRAQLELAGISGSGNEGVSRPSTGAAGPSLPILPKRPTRKSVPATATDTTGRTTQYPNASTQLASTTEANTNSEGIEIDETREKLQNIRVKFLRLAHRLGQSPQHQVVAQVLYRLGLAESLRGGRASNRTGAFSFDRANALAEEAEATHQEEELDFECTILVLGKTGVGKSATINSIFDERKSLTSAFSPSTKKVHEIVGTVHGIKVRVIDTPGLLPSIADQRHNEKIMADVKKHIKKSSPDIVLYFDRLDMQTRDFGDVPLLRSITDMFGAAVWFNAIVVLTHASSAPPDGPNGTALNYETFLAQRSHAVQQTIRQAAGDMRLSNPVALVENHPACRTNRAGQRVLPNGQIWKSQLLLLCFASKILAEANTLLKLQETATPGKPFGQRSRVPPLPYLLSSLLQSRAQLKMPNEQQEQSDESDDDDEDDEDGDEYDELPPFRPLSKEELEDLSKEQRQLYTEELADRERLFLKKQYREQIRKRREMKKRAAAMSEEPAQPDGEADDEAGQPASVPVPMPDMALPPSFDSDNPTHRYRYLETANQWLVRPVLETHGWDHDAGYDGFNVEKMFVVKDKIPASISGQVTKDKKEAQVNFEAAASLKHGEGKVTLTGFDIQTIGKDLAYTLRAETRFNNFRRNKTTAGLTCTVLNDTIAAGLKLEDRILIGKRIKMVVNGGVLTGKGDKAFGGSLEATLRGKEYPLSRTLSTLGLSVMDWHGDLAIGGNLQSQFMVGKTMMVGRANLNNRGSGQVSIRASSSEQLQMVLIGIVPILRSLINCRFGFGGQPPQEPPQVHLNR</sequence>
<comment type="cofactor">
    <cofactor evidence="1">
        <name>Mg(2+)</name>
        <dbReference type="ChEBI" id="CHEBI:18420"/>
    </cofactor>
</comment>
<dbReference type="InterPro" id="IPR024283">
    <property type="entry name" value="TOC159_MAD"/>
</dbReference>
<dbReference type="AlphaFoldDB" id="A0A8T0ILG9"/>
<feature type="region of interest" description="Disordered" evidence="19">
    <location>
        <begin position="337"/>
        <end position="498"/>
    </location>
</feature>
<keyword evidence="13" id="KW-0342">GTP-binding</keyword>
<keyword evidence="22" id="KW-1185">Reference proteome</keyword>
<keyword evidence="7" id="KW-0547">Nucleotide-binding</keyword>
<dbReference type="Pfam" id="PF04548">
    <property type="entry name" value="AIG1"/>
    <property type="match status" value="1"/>
</dbReference>
<dbReference type="InterPro" id="IPR005690">
    <property type="entry name" value="Toc86_159"/>
</dbReference>
<dbReference type="EMBL" id="CM026423">
    <property type="protein sequence ID" value="KAG0583303.1"/>
    <property type="molecule type" value="Genomic_DNA"/>
</dbReference>
<keyword evidence="10" id="KW-0460">Magnesium</keyword>
<evidence type="ECO:0000256" key="19">
    <source>
        <dbReference type="SAM" id="MobiDB-lite"/>
    </source>
</evidence>
<feature type="compositionally biased region" description="Basic and acidic residues" evidence="19">
    <location>
        <begin position="352"/>
        <end position="366"/>
    </location>
</feature>
<evidence type="ECO:0000256" key="1">
    <source>
        <dbReference type="ARBA" id="ARBA00001946"/>
    </source>
</evidence>
<feature type="compositionally biased region" description="Basic and acidic residues" evidence="19">
    <location>
        <begin position="57"/>
        <end position="68"/>
    </location>
</feature>
<keyword evidence="12" id="KW-1133">Transmembrane helix</keyword>
<reference evidence="21" key="1">
    <citation type="submission" date="2020-06" db="EMBL/GenBank/DDBJ databases">
        <title>WGS assembly of Ceratodon purpureus strain R40.</title>
        <authorList>
            <person name="Carey S.B."/>
            <person name="Jenkins J."/>
            <person name="Shu S."/>
            <person name="Lovell J.T."/>
            <person name="Sreedasyam A."/>
            <person name="Maumus F."/>
            <person name="Tiley G.P."/>
            <person name="Fernandez-Pozo N."/>
            <person name="Barry K."/>
            <person name="Chen C."/>
            <person name="Wang M."/>
            <person name="Lipzen A."/>
            <person name="Daum C."/>
            <person name="Saski C.A."/>
            <person name="Payton A.C."/>
            <person name="Mcbreen J.C."/>
            <person name="Conrad R.E."/>
            <person name="Kollar L.M."/>
            <person name="Olsson S."/>
            <person name="Huttunen S."/>
            <person name="Landis J.B."/>
            <person name="Wickett N.J."/>
            <person name="Johnson M.G."/>
            <person name="Rensing S.A."/>
            <person name="Grimwood J."/>
            <person name="Schmutz J."/>
            <person name="Mcdaniel S.F."/>
        </authorList>
    </citation>
    <scope>NUCLEOTIDE SEQUENCE</scope>
    <source>
        <strain evidence="21">R40</strain>
    </source>
</reference>
<dbReference type="NCBIfam" id="TIGR00993">
    <property type="entry name" value="3a0901s04IAP86"/>
    <property type="match status" value="1"/>
</dbReference>
<feature type="compositionally biased region" description="Acidic residues" evidence="19">
    <location>
        <begin position="197"/>
        <end position="207"/>
    </location>
</feature>
<feature type="domain" description="AIG1-type G" evidence="20">
    <location>
        <begin position="596"/>
        <end position="825"/>
    </location>
</feature>
<gene>
    <name evidence="21" type="ORF">KC19_3G125200</name>
</gene>
<dbReference type="GO" id="GO:0009707">
    <property type="term" value="C:chloroplast outer membrane"/>
    <property type="evidence" value="ECO:0007669"/>
    <property type="project" value="UniProtKB-SubCell"/>
</dbReference>
<evidence type="ECO:0000256" key="9">
    <source>
        <dbReference type="ARBA" id="ARBA00022805"/>
    </source>
</evidence>
<feature type="compositionally biased region" description="Acidic residues" evidence="19">
    <location>
        <begin position="858"/>
        <end position="878"/>
    </location>
</feature>
<keyword evidence="9" id="KW-1002">Plastid outer membrane</keyword>
<evidence type="ECO:0000256" key="8">
    <source>
        <dbReference type="ARBA" id="ARBA00022801"/>
    </source>
</evidence>
<dbReference type="InterPro" id="IPR006703">
    <property type="entry name" value="G_AIG1"/>
</dbReference>